<keyword evidence="5" id="KW-1185">Reference proteome</keyword>
<dbReference type="InterPro" id="IPR036365">
    <property type="entry name" value="PGBD-like_sf"/>
</dbReference>
<dbReference type="Gene3D" id="1.10.101.10">
    <property type="entry name" value="PGBD-like superfamily/PGBD"/>
    <property type="match status" value="1"/>
</dbReference>
<dbReference type="SUPFAM" id="SSF47090">
    <property type="entry name" value="PGBD-like"/>
    <property type="match status" value="1"/>
</dbReference>
<dbReference type="Pfam" id="PF01471">
    <property type="entry name" value="PG_binding_1"/>
    <property type="match status" value="1"/>
</dbReference>
<feature type="coiled-coil region" evidence="1">
    <location>
        <begin position="196"/>
        <end position="223"/>
    </location>
</feature>
<dbReference type="Proteomes" id="UP000236752">
    <property type="component" value="Unassembled WGS sequence"/>
</dbReference>
<protein>
    <submittedName>
        <fullName evidence="4">Putative peptidoglycan binding domain-containing protein</fullName>
    </submittedName>
</protein>
<dbReference type="AlphaFoldDB" id="A0A1H6A9G5"/>
<dbReference type="EMBL" id="FNUZ01000004">
    <property type="protein sequence ID" value="SEG44697.1"/>
    <property type="molecule type" value="Genomic_DNA"/>
</dbReference>
<evidence type="ECO:0000256" key="2">
    <source>
        <dbReference type="SAM" id="MobiDB-lite"/>
    </source>
</evidence>
<dbReference type="RefSeq" id="WP_103911204.1">
    <property type="nucleotide sequence ID" value="NZ_FNUZ01000004.1"/>
</dbReference>
<name>A0A1H6A9G5_9RHOB</name>
<evidence type="ECO:0000313" key="4">
    <source>
        <dbReference type="EMBL" id="SEG44697.1"/>
    </source>
</evidence>
<organism evidence="4 5">
    <name type="scientific">Thalassococcus halodurans</name>
    <dbReference type="NCBI Taxonomy" id="373675"/>
    <lineage>
        <taxon>Bacteria</taxon>
        <taxon>Pseudomonadati</taxon>
        <taxon>Pseudomonadota</taxon>
        <taxon>Alphaproteobacteria</taxon>
        <taxon>Rhodobacterales</taxon>
        <taxon>Roseobacteraceae</taxon>
        <taxon>Thalassococcus</taxon>
    </lineage>
</organism>
<evidence type="ECO:0000313" key="5">
    <source>
        <dbReference type="Proteomes" id="UP000236752"/>
    </source>
</evidence>
<evidence type="ECO:0000259" key="3">
    <source>
        <dbReference type="Pfam" id="PF01471"/>
    </source>
</evidence>
<evidence type="ECO:0000256" key="1">
    <source>
        <dbReference type="SAM" id="Coils"/>
    </source>
</evidence>
<dbReference type="InterPro" id="IPR002477">
    <property type="entry name" value="Peptidoglycan-bd-like"/>
</dbReference>
<dbReference type="InterPro" id="IPR036366">
    <property type="entry name" value="PGBDSf"/>
</dbReference>
<gene>
    <name evidence="4" type="ORF">SAMN04488045_2899</name>
</gene>
<reference evidence="4 5" key="1">
    <citation type="submission" date="2016-10" db="EMBL/GenBank/DDBJ databases">
        <authorList>
            <person name="de Groot N.N."/>
        </authorList>
    </citation>
    <scope>NUCLEOTIDE SEQUENCE [LARGE SCALE GENOMIC DNA]</scope>
    <source>
        <strain evidence="4 5">DSM 26915</strain>
    </source>
</reference>
<feature type="region of interest" description="Disordered" evidence="2">
    <location>
        <begin position="44"/>
        <end position="70"/>
    </location>
</feature>
<sequence>MQKNSVLGGVVATAMMIGGATPVVADEFIKGMMGAMIGAAIANGNQGKSTQRRTTSTKKKSSSGVSSAARAANREIQTALNYFGFPAGTPDGVLGRKSRSAISSYQACLGYPITGQLSPFEKDFLINSYHRGQAGGQQTMVTVARMPNGYCGLLQAYREEMARPVQPAAVPAPPVAAAAVPTMQPVQTAVQNTINVSNNSAEMAKLQDEFDEIARQIELLTDVLSHQKGLGATASRSGKIQALEARISLFEGQRSDIVEEAEGAYQTPIRPTNANLGTTALRASEVFPKVPYYIAGTEQIGEFWVEPRITDEGYLVYNFNFLDPDAELAKVVEKISMSPSDIKKTVQGLEKVDEWTQVAQEKNIRRRFSKAAVCFPASDCEEKVAGNTSTEIVFLTYEDGKTAGQFRRNKGRSAATYNLSNESGMLLAAYLEYMLDVGSKEFEATTMTDDDLSAMFE</sequence>
<feature type="compositionally biased region" description="Low complexity" evidence="2">
    <location>
        <begin position="44"/>
        <end position="54"/>
    </location>
</feature>
<feature type="domain" description="Peptidoglycan binding-like" evidence="3">
    <location>
        <begin position="74"/>
        <end position="119"/>
    </location>
</feature>
<dbReference type="OrthoDB" id="7444491at2"/>
<keyword evidence="1" id="KW-0175">Coiled coil</keyword>
<proteinExistence type="predicted"/>
<accession>A0A1H6A9G5</accession>